<protein>
    <submittedName>
        <fullName evidence="2">Uncharacterized protein</fullName>
    </submittedName>
</protein>
<dbReference type="Proteomes" id="UP000596742">
    <property type="component" value="Unassembled WGS sequence"/>
</dbReference>
<proteinExistence type="predicted"/>
<dbReference type="AlphaFoldDB" id="A0A8B6FXR6"/>
<evidence type="ECO:0000313" key="3">
    <source>
        <dbReference type="Proteomes" id="UP000596742"/>
    </source>
</evidence>
<reference evidence="2" key="1">
    <citation type="submission" date="2018-11" db="EMBL/GenBank/DDBJ databases">
        <authorList>
            <person name="Alioto T."/>
            <person name="Alioto T."/>
        </authorList>
    </citation>
    <scope>NUCLEOTIDE SEQUENCE</scope>
</reference>
<sequence>MKALQSGTEVKKYVRIQVVGRDRVGKTSLVHRLLGYGKYDGKPTYGIDINRKCQIRTSDGQWIVNKDEIERKERIRRIQQAAKHSKSNGKPSFLSKHHELNTHKKQMKTEKAIEPDKVPKKDTTEIHKSSVVTKTNSKHIVELNKESVEYTYNPEQMHDSSILSPENQGFVNLGNADQITDALRAKMEDIVVEAAYEKGKSDDLIQCGIWDFAGQKDYYATHQTFFTPYAIYLLVADINDEIKATIEDGNINFDTMGGNIFRNNTDTFSESNVFTKKCQSFKVIVLKTSTGIQISLSLKTLRKLHYKYTKITENDADHSIF</sequence>
<feature type="region of interest" description="Disordered" evidence="1">
    <location>
        <begin position="80"/>
        <end position="124"/>
    </location>
</feature>
<organism evidence="2 3">
    <name type="scientific">Mytilus galloprovincialis</name>
    <name type="common">Mediterranean mussel</name>
    <dbReference type="NCBI Taxonomy" id="29158"/>
    <lineage>
        <taxon>Eukaryota</taxon>
        <taxon>Metazoa</taxon>
        <taxon>Spiralia</taxon>
        <taxon>Lophotrochozoa</taxon>
        <taxon>Mollusca</taxon>
        <taxon>Bivalvia</taxon>
        <taxon>Autobranchia</taxon>
        <taxon>Pteriomorphia</taxon>
        <taxon>Mytilida</taxon>
        <taxon>Mytiloidea</taxon>
        <taxon>Mytilidae</taxon>
        <taxon>Mytilinae</taxon>
        <taxon>Mytilus</taxon>
    </lineage>
</organism>
<comment type="caution">
    <text evidence="2">The sequence shown here is derived from an EMBL/GenBank/DDBJ whole genome shotgun (WGS) entry which is preliminary data.</text>
</comment>
<dbReference type="Pfam" id="PF08477">
    <property type="entry name" value="Roc"/>
    <property type="match status" value="1"/>
</dbReference>
<dbReference type="InterPro" id="IPR027417">
    <property type="entry name" value="P-loop_NTPase"/>
</dbReference>
<gene>
    <name evidence="2" type="ORF">MGAL_10B028256</name>
</gene>
<accession>A0A8B6FXR6</accession>
<evidence type="ECO:0000256" key="1">
    <source>
        <dbReference type="SAM" id="MobiDB-lite"/>
    </source>
</evidence>
<keyword evidence="3" id="KW-1185">Reference proteome</keyword>
<name>A0A8B6FXR6_MYTGA</name>
<dbReference type="Gene3D" id="3.40.50.300">
    <property type="entry name" value="P-loop containing nucleotide triphosphate hydrolases"/>
    <property type="match status" value="1"/>
</dbReference>
<dbReference type="EMBL" id="UYJE01007508">
    <property type="protein sequence ID" value="VDI55497.1"/>
    <property type="molecule type" value="Genomic_DNA"/>
</dbReference>
<evidence type="ECO:0000313" key="2">
    <source>
        <dbReference type="EMBL" id="VDI55497.1"/>
    </source>
</evidence>
<feature type="compositionally biased region" description="Basic and acidic residues" evidence="1">
    <location>
        <begin position="96"/>
        <end position="124"/>
    </location>
</feature>
<dbReference type="Gene3D" id="3.30.70.1390">
    <property type="entry name" value="ROC domain from the Parkinson's disease-associated leucine-rich repeat kinase 2"/>
    <property type="match status" value="1"/>
</dbReference>
<dbReference type="OrthoDB" id="44077at2759"/>
<dbReference type="SUPFAM" id="SSF52540">
    <property type="entry name" value="P-loop containing nucleoside triphosphate hydrolases"/>
    <property type="match status" value="1"/>
</dbReference>